<dbReference type="CDD" id="cd01518">
    <property type="entry name" value="RHOD_YceA"/>
    <property type="match status" value="1"/>
</dbReference>
<dbReference type="Gene3D" id="3.30.70.100">
    <property type="match status" value="1"/>
</dbReference>
<dbReference type="PANTHER" id="PTHR43268">
    <property type="entry name" value="THIOSULFATE SULFURTRANSFERASE/RHODANESE-LIKE DOMAIN-CONTAINING PROTEIN 2"/>
    <property type="match status" value="1"/>
</dbReference>
<name>A0A0A2A3J6_PROMR</name>
<feature type="domain" description="Rhodanese" evidence="2">
    <location>
        <begin position="127"/>
        <end position="225"/>
    </location>
</feature>
<accession>A0A0A2A3J6</accession>
<keyword evidence="1" id="KW-0560">Oxidoreductase</keyword>
<comment type="caution">
    <text evidence="3">The sequence shown here is derived from an EMBL/GenBank/DDBJ whole genome shotgun (WGS) entry which is preliminary data.</text>
</comment>
<dbReference type="PANTHER" id="PTHR43268:SF3">
    <property type="entry name" value="RHODANESE-LIKE DOMAIN-CONTAINING PROTEIN 7-RELATED"/>
    <property type="match status" value="1"/>
</dbReference>
<dbReference type="STRING" id="74545.EU96_1888"/>
<comment type="catalytic activity">
    <reaction evidence="1">
        <text>uridine(34) in tRNA + AH2 + O2 = 5-hydroxyuridine(34) in tRNA + A + H2O</text>
        <dbReference type="Rhea" id="RHEA:64224"/>
        <dbReference type="Rhea" id="RHEA-COMP:11727"/>
        <dbReference type="Rhea" id="RHEA-COMP:13381"/>
        <dbReference type="ChEBI" id="CHEBI:13193"/>
        <dbReference type="ChEBI" id="CHEBI:15377"/>
        <dbReference type="ChEBI" id="CHEBI:15379"/>
        <dbReference type="ChEBI" id="CHEBI:17499"/>
        <dbReference type="ChEBI" id="CHEBI:65315"/>
        <dbReference type="ChEBI" id="CHEBI:136877"/>
    </reaction>
</comment>
<dbReference type="AlphaFoldDB" id="A0A0A2A3J6"/>
<comment type="function">
    <text evidence="1">Catalyzes oxygen-dependent 5-hydroxyuridine (ho5U) modification at position 34 in tRNAs.</text>
</comment>
<dbReference type="Proteomes" id="UP000030445">
    <property type="component" value="Unassembled WGS sequence"/>
</dbReference>
<proteinExistence type="inferred from homology"/>
<dbReference type="InterPro" id="IPR020936">
    <property type="entry name" value="TrhO"/>
</dbReference>
<dbReference type="InterPro" id="IPR036873">
    <property type="entry name" value="Rhodanese-like_dom_sf"/>
</dbReference>
<comment type="similarity">
    <text evidence="1">Belongs to the TrhO family.</text>
</comment>
<dbReference type="eggNOG" id="COG1054">
    <property type="taxonomic scope" value="Bacteria"/>
</dbReference>
<reference evidence="4" key="1">
    <citation type="journal article" date="2014" name="Sci. Data">
        <title>Genomes of diverse isolates of the marine cyanobacterium Prochlorococcus.</title>
        <authorList>
            <person name="Biller S."/>
            <person name="Berube P."/>
            <person name="Thompson J."/>
            <person name="Kelly L."/>
            <person name="Roggensack S."/>
            <person name="Awad L."/>
            <person name="Roache-Johnson K."/>
            <person name="Ding H."/>
            <person name="Giovannoni S.J."/>
            <person name="Moore L.R."/>
            <person name="Chisholm S.W."/>
        </authorList>
    </citation>
    <scope>NUCLEOTIDE SEQUENCE [LARGE SCALE GENOMIC DNA]</scope>
    <source>
        <strain evidence="4">MIT 9302</strain>
    </source>
</reference>
<evidence type="ECO:0000259" key="2">
    <source>
        <dbReference type="PROSITE" id="PS50206"/>
    </source>
</evidence>
<dbReference type="HAMAP" id="MF_00469">
    <property type="entry name" value="TrhO"/>
    <property type="match status" value="1"/>
</dbReference>
<evidence type="ECO:0000313" key="4">
    <source>
        <dbReference type="Proteomes" id="UP000030445"/>
    </source>
</evidence>
<dbReference type="OrthoDB" id="9778326at2"/>
<dbReference type="EMBL" id="JNAM01000012">
    <property type="protein sequence ID" value="KGF96462.1"/>
    <property type="molecule type" value="Genomic_DNA"/>
</dbReference>
<dbReference type="Pfam" id="PF17773">
    <property type="entry name" value="UPF0176_N"/>
    <property type="match status" value="1"/>
</dbReference>
<dbReference type="SMART" id="SM00450">
    <property type="entry name" value="RHOD"/>
    <property type="match status" value="1"/>
</dbReference>
<dbReference type="InterPro" id="IPR001763">
    <property type="entry name" value="Rhodanese-like_dom"/>
</dbReference>
<evidence type="ECO:0000313" key="3">
    <source>
        <dbReference type="EMBL" id="KGF96462.1"/>
    </source>
</evidence>
<dbReference type="Gene3D" id="3.40.250.10">
    <property type="entry name" value="Rhodanese-like domain"/>
    <property type="match status" value="1"/>
</dbReference>
<dbReference type="RefSeq" id="WP_032527480.1">
    <property type="nucleotide sequence ID" value="NZ_CP138951.1"/>
</dbReference>
<evidence type="ECO:0000256" key="1">
    <source>
        <dbReference type="HAMAP-Rule" id="MF_00469"/>
    </source>
</evidence>
<keyword evidence="1" id="KW-0819">tRNA processing</keyword>
<organism evidence="3 4">
    <name type="scientific">Prochlorococcus marinus str. MIT 9302</name>
    <dbReference type="NCBI Taxonomy" id="74545"/>
    <lineage>
        <taxon>Bacteria</taxon>
        <taxon>Bacillati</taxon>
        <taxon>Cyanobacteriota</taxon>
        <taxon>Cyanophyceae</taxon>
        <taxon>Synechococcales</taxon>
        <taxon>Prochlorococcaceae</taxon>
        <taxon>Prochlorococcus</taxon>
    </lineage>
</organism>
<protein>
    <recommendedName>
        <fullName evidence="1">tRNA uridine(34) hydroxylase</fullName>
        <ecNumber evidence="1">1.14.-.-</ecNumber>
    </recommendedName>
    <alternativeName>
        <fullName evidence="1">tRNA hydroxylation protein O</fullName>
    </alternativeName>
</protein>
<dbReference type="InterPro" id="IPR040503">
    <property type="entry name" value="TRHO_N"/>
</dbReference>
<dbReference type="Pfam" id="PF00581">
    <property type="entry name" value="Rhodanese"/>
    <property type="match status" value="1"/>
</dbReference>
<dbReference type="GO" id="GO:0006400">
    <property type="term" value="P:tRNA modification"/>
    <property type="evidence" value="ECO:0007669"/>
    <property type="project" value="UniProtKB-UniRule"/>
</dbReference>
<dbReference type="GO" id="GO:0016705">
    <property type="term" value="F:oxidoreductase activity, acting on paired donors, with incorporation or reduction of molecular oxygen"/>
    <property type="evidence" value="ECO:0007669"/>
    <property type="project" value="UniProtKB-UniRule"/>
</dbReference>
<sequence>MKGKNYKIVSLYSFFPFQENLILDLKNKLLKIENENDLSGLLIFASEGINGTICAAKNVIDIVINLLNKYTDNRNLNMKVNFSKKKVFKKLKIKIKKEIVTMGINGINPSQDNGTYIDSAEWNKLIKNKDTVIIDTRNHYEVSIGTFQNSINPNTRNFSEFPSWVDDHLDNHLENKESTNIAMFCTGGIRCEKATSLLKNKGYKNIYHLQGGILQYLDDIPKEENLFEGECYVFDKRVALDQELEKGSYSICHACGMPVSIQDQKRKEYRKGIQCHFCIDQFSDDDRKRFEERQKQMDRLKVESHTTHKD</sequence>
<dbReference type="EC" id="1.14.-.-" evidence="1"/>
<gene>
    <name evidence="1" type="primary">trhO</name>
    <name evidence="3" type="ORF">EU96_1888</name>
</gene>
<dbReference type="PROSITE" id="PS50206">
    <property type="entry name" value="RHODANESE_3"/>
    <property type="match status" value="1"/>
</dbReference>
<dbReference type="NCBIfam" id="NF001136">
    <property type="entry name" value="PRK00142.1-4"/>
    <property type="match status" value="1"/>
</dbReference>
<dbReference type="SUPFAM" id="SSF52821">
    <property type="entry name" value="Rhodanese/Cell cycle control phosphatase"/>
    <property type="match status" value="1"/>
</dbReference>